<evidence type="ECO:0000313" key="8">
    <source>
        <dbReference type="EMBL" id="VFT91604.1"/>
    </source>
</evidence>
<proteinExistence type="predicted"/>
<dbReference type="PANTHER" id="PTHR13510">
    <property type="entry name" value="FYVE-FINGER-CONTAINING RAB5 EFFECTOR PROTEIN RABENOSYN-5-RELATED"/>
    <property type="match status" value="1"/>
</dbReference>
<dbReference type="Gene3D" id="3.30.530.20">
    <property type="match status" value="1"/>
</dbReference>
<evidence type="ECO:0000313" key="9">
    <source>
        <dbReference type="Proteomes" id="UP000332933"/>
    </source>
</evidence>
<dbReference type="OrthoDB" id="68108at2759"/>
<dbReference type="InterPro" id="IPR023393">
    <property type="entry name" value="START-like_dom_sf"/>
</dbReference>
<dbReference type="Pfam" id="PF01363">
    <property type="entry name" value="FYVE"/>
    <property type="match status" value="1"/>
</dbReference>
<evidence type="ECO:0000256" key="1">
    <source>
        <dbReference type="ARBA" id="ARBA00022723"/>
    </source>
</evidence>
<organism evidence="8 9">
    <name type="scientific">Aphanomyces stellatus</name>
    <dbReference type="NCBI Taxonomy" id="120398"/>
    <lineage>
        <taxon>Eukaryota</taxon>
        <taxon>Sar</taxon>
        <taxon>Stramenopiles</taxon>
        <taxon>Oomycota</taxon>
        <taxon>Saprolegniomycetes</taxon>
        <taxon>Saprolegniales</taxon>
        <taxon>Verrucalvaceae</taxon>
        <taxon>Aphanomyces</taxon>
    </lineage>
</organism>
<name>A0A485L2J3_9STRA</name>
<dbReference type="SMART" id="SM00064">
    <property type="entry name" value="FYVE"/>
    <property type="match status" value="1"/>
</dbReference>
<evidence type="ECO:0000256" key="2">
    <source>
        <dbReference type="ARBA" id="ARBA00022771"/>
    </source>
</evidence>
<dbReference type="Gene3D" id="3.30.40.10">
    <property type="entry name" value="Zinc/RING finger domain, C3HC4 (zinc finger)"/>
    <property type="match status" value="1"/>
</dbReference>
<dbReference type="PROSITE" id="PS50178">
    <property type="entry name" value="ZF_FYVE"/>
    <property type="match status" value="1"/>
</dbReference>
<protein>
    <submittedName>
        <fullName evidence="8">Aste57867_14786 protein</fullName>
    </submittedName>
</protein>
<dbReference type="CDD" id="cd00065">
    <property type="entry name" value="FYVE_like_SF"/>
    <property type="match status" value="1"/>
</dbReference>
<dbReference type="SUPFAM" id="SSF55961">
    <property type="entry name" value="Bet v1-like"/>
    <property type="match status" value="1"/>
</dbReference>
<dbReference type="Proteomes" id="UP000332933">
    <property type="component" value="Unassembled WGS sequence"/>
</dbReference>
<dbReference type="InterPro" id="IPR013083">
    <property type="entry name" value="Znf_RING/FYVE/PHD"/>
</dbReference>
<dbReference type="InterPro" id="IPR017455">
    <property type="entry name" value="Znf_FYVE-rel"/>
</dbReference>
<reference evidence="7" key="2">
    <citation type="submission" date="2019-06" db="EMBL/GenBank/DDBJ databases">
        <title>Genomics analysis of Aphanomyces spp. identifies a new class of oomycete effector associated with host adaptation.</title>
        <authorList>
            <person name="Gaulin E."/>
        </authorList>
    </citation>
    <scope>NUCLEOTIDE SEQUENCE</scope>
    <source>
        <strain evidence="7">CBS 578.67</strain>
    </source>
</reference>
<feature type="domain" description="FYVE-type" evidence="6">
    <location>
        <begin position="273"/>
        <end position="328"/>
    </location>
</feature>
<keyword evidence="2 4" id="KW-0863">Zinc-finger</keyword>
<dbReference type="PANTHER" id="PTHR13510:SF44">
    <property type="entry name" value="RABENOSYN-5"/>
    <property type="match status" value="1"/>
</dbReference>
<dbReference type="InterPro" id="IPR052727">
    <property type="entry name" value="Rab4/Rab5_effector"/>
</dbReference>
<accession>A0A485L2J3</accession>
<keyword evidence="1" id="KW-0479">Metal-binding</keyword>
<dbReference type="EMBL" id="CAADRA010005596">
    <property type="protein sequence ID" value="VFT91604.1"/>
    <property type="molecule type" value="Genomic_DNA"/>
</dbReference>
<evidence type="ECO:0000256" key="5">
    <source>
        <dbReference type="SAM" id="MobiDB-lite"/>
    </source>
</evidence>
<evidence type="ECO:0000313" key="7">
    <source>
        <dbReference type="EMBL" id="KAF0694333.1"/>
    </source>
</evidence>
<feature type="compositionally biased region" description="Low complexity" evidence="5">
    <location>
        <begin position="336"/>
        <end position="354"/>
    </location>
</feature>
<dbReference type="AlphaFoldDB" id="A0A485L2J3"/>
<feature type="region of interest" description="Disordered" evidence="5">
    <location>
        <begin position="328"/>
        <end position="391"/>
    </location>
</feature>
<dbReference type="GO" id="GO:0008270">
    <property type="term" value="F:zinc ion binding"/>
    <property type="evidence" value="ECO:0007669"/>
    <property type="project" value="UniProtKB-KW"/>
</dbReference>
<evidence type="ECO:0000259" key="6">
    <source>
        <dbReference type="PROSITE" id="PS50178"/>
    </source>
</evidence>
<dbReference type="InterPro" id="IPR000306">
    <property type="entry name" value="Znf_FYVE"/>
</dbReference>
<dbReference type="InterPro" id="IPR011011">
    <property type="entry name" value="Znf_FYVE_PHD"/>
</dbReference>
<dbReference type="SUPFAM" id="SSF57903">
    <property type="entry name" value="FYVE/PHD zinc finger"/>
    <property type="match status" value="1"/>
</dbReference>
<evidence type="ECO:0000256" key="4">
    <source>
        <dbReference type="PROSITE-ProRule" id="PRU00091"/>
    </source>
</evidence>
<reference evidence="8 9" key="1">
    <citation type="submission" date="2019-03" db="EMBL/GenBank/DDBJ databases">
        <authorList>
            <person name="Gaulin E."/>
            <person name="Dumas B."/>
        </authorList>
    </citation>
    <scope>NUCLEOTIDE SEQUENCE [LARGE SCALE GENOMIC DNA]</scope>
    <source>
        <strain evidence="8">CBS 568.67</strain>
    </source>
</reference>
<keyword evidence="9" id="KW-1185">Reference proteome</keyword>
<sequence length="466" mass="51448">MAPSQQKTPSSSRGAYNPLDAVVFNTPPLSSLARQQLLQKAHAAGQLTLGNARALDDHLVYAMHTDPASQRRMKMVLGKDVVDTSVACMVGHTQFHASLEEIAAFFRHETLGADVLETRQLHALVEPSPDDPLRYAGVHWTAYKMPIAVNRDFCYVESHHEFVDQSTGSAPRRGWLRMLHSIDVPGCPPLPSSLGLVRTRLFRSGHVFLEGASGLVDCYAVLAVQFHADSAAQNLQMSFMRKWVTQVMALPNQFLFRRLTNTPLLPEDAMRAKDKVKMCMVCTSRFGLFNVKHNCRVCGQVVCGSCHIQWKLHDSKVRVCLKCSDGAGGAARPSSRDSIQSQQSQGTTWTTTQSSRRHLSSRGGGGNNNVKGDMHNTTRSSISSESPSMDATCRSECSDDVVLFDPIEFEKSTRDSFSEAVVDVSSLERNKPRRASPVSLHELLQQMYDDKSAVVQGLYADLVAQK</sequence>
<dbReference type="EMBL" id="VJMH01005575">
    <property type="protein sequence ID" value="KAF0694333.1"/>
    <property type="molecule type" value="Genomic_DNA"/>
</dbReference>
<keyword evidence="3" id="KW-0862">Zinc</keyword>
<evidence type="ECO:0000256" key="3">
    <source>
        <dbReference type="ARBA" id="ARBA00022833"/>
    </source>
</evidence>
<gene>
    <name evidence="8" type="primary">Aste57867_14786</name>
    <name evidence="7" type="ORF">As57867_014731</name>
    <name evidence="8" type="ORF">ASTE57867_14786</name>
</gene>